<reference evidence="7" key="1">
    <citation type="submission" date="2025-08" db="UniProtKB">
        <authorList>
            <consortium name="RefSeq"/>
        </authorList>
    </citation>
    <scope>IDENTIFICATION</scope>
    <source>
        <tissue evidence="7">Whole larvae</tissue>
    </source>
</reference>
<evidence type="ECO:0000256" key="2">
    <source>
        <dbReference type="ARBA" id="ARBA00022692"/>
    </source>
</evidence>
<comment type="subcellular location">
    <subcellularLocation>
        <location evidence="1">Membrane</location>
        <topology evidence="1">Multi-pass membrane protein</topology>
    </subcellularLocation>
</comment>
<dbReference type="Pfam" id="PF00335">
    <property type="entry name" value="Tetraspanin"/>
    <property type="match status" value="1"/>
</dbReference>
<name>A0A6J1WY81_GALME</name>
<feature type="transmembrane region" description="Helical" evidence="5">
    <location>
        <begin position="246"/>
        <end position="269"/>
    </location>
</feature>
<keyword evidence="2 5" id="KW-0812">Transmembrane</keyword>
<feature type="transmembrane region" description="Helical" evidence="5">
    <location>
        <begin position="42"/>
        <end position="64"/>
    </location>
</feature>
<evidence type="ECO:0000256" key="1">
    <source>
        <dbReference type="ARBA" id="ARBA00004141"/>
    </source>
</evidence>
<dbReference type="GeneID" id="113517514"/>
<evidence type="ECO:0000256" key="5">
    <source>
        <dbReference type="SAM" id="Phobius"/>
    </source>
</evidence>
<protein>
    <submittedName>
        <fullName evidence="7">23 kDa integral membrane protein-like</fullName>
    </submittedName>
</protein>
<dbReference type="GO" id="GO:0016020">
    <property type="term" value="C:membrane"/>
    <property type="evidence" value="ECO:0007669"/>
    <property type="project" value="UniProtKB-SubCell"/>
</dbReference>
<feature type="transmembrane region" description="Helical" evidence="5">
    <location>
        <begin position="84"/>
        <end position="107"/>
    </location>
</feature>
<evidence type="ECO:0000313" key="6">
    <source>
        <dbReference type="Proteomes" id="UP001652740"/>
    </source>
</evidence>
<keyword evidence="6" id="KW-1185">Reference proteome</keyword>
<dbReference type="RefSeq" id="XP_026758004.2">
    <property type="nucleotide sequence ID" value="XM_026902203.3"/>
</dbReference>
<dbReference type="KEGG" id="gmw:113517514"/>
<dbReference type="SUPFAM" id="SSF48652">
    <property type="entry name" value="Tetraspanin"/>
    <property type="match status" value="1"/>
</dbReference>
<dbReference type="InterPro" id="IPR008952">
    <property type="entry name" value="Tetraspanin_EC2_sf"/>
</dbReference>
<dbReference type="Gene3D" id="1.10.1450.10">
    <property type="entry name" value="Tetraspanin"/>
    <property type="match status" value="1"/>
</dbReference>
<dbReference type="CDD" id="cd03127">
    <property type="entry name" value="tetraspanin_LEL"/>
    <property type="match status" value="1"/>
</dbReference>
<dbReference type="AlphaFoldDB" id="A0A6J1WY81"/>
<dbReference type="PANTHER" id="PTHR19282">
    <property type="entry name" value="TETRASPANIN"/>
    <property type="match status" value="1"/>
</dbReference>
<dbReference type="PRINTS" id="PR00259">
    <property type="entry name" value="TMFOUR"/>
</dbReference>
<proteinExistence type="predicted"/>
<evidence type="ECO:0000256" key="3">
    <source>
        <dbReference type="ARBA" id="ARBA00022989"/>
    </source>
</evidence>
<evidence type="ECO:0000256" key="4">
    <source>
        <dbReference type="ARBA" id="ARBA00023136"/>
    </source>
</evidence>
<organism evidence="6 7">
    <name type="scientific">Galleria mellonella</name>
    <name type="common">Greater wax moth</name>
    <dbReference type="NCBI Taxonomy" id="7137"/>
    <lineage>
        <taxon>Eukaryota</taxon>
        <taxon>Metazoa</taxon>
        <taxon>Ecdysozoa</taxon>
        <taxon>Arthropoda</taxon>
        <taxon>Hexapoda</taxon>
        <taxon>Insecta</taxon>
        <taxon>Pterygota</taxon>
        <taxon>Neoptera</taxon>
        <taxon>Endopterygota</taxon>
        <taxon>Lepidoptera</taxon>
        <taxon>Glossata</taxon>
        <taxon>Ditrysia</taxon>
        <taxon>Pyraloidea</taxon>
        <taxon>Pyralidae</taxon>
        <taxon>Galleriinae</taxon>
        <taxon>Galleria</taxon>
    </lineage>
</organism>
<feature type="transmembrane region" description="Helical" evidence="5">
    <location>
        <begin position="119"/>
        <end position="141"/>
    </location>
</feature>
<accession>A0A6J1WY81</accession>
<dbReference type="InterPro" id="IPR018499">
    <property type="entry name" value="Tetraspanin/Peripherin"/>
</dbReference>
<dbReference type="InParanoid" id="A0A6J1WY81"/>
<keyword evidence="4 5" id="KW-0472">Membrane</keyword>
<keyword evidence="3 5" id="KW-1133">Transmembrane helix</keyword>
<gene>
    <name evidence="7" type="primary">LOC113517514</name>
</gene>
<sequence>MIERVRCLLLIVVYKMTSPIPNSRIMKFTKTETEYNMKSIRFLLLTITTMFIIIGGLMIVLGISVYSHYHSFSYFYESTMSGRFITPSVLSVFLGLVLLLVTCFGFCGSLKQSTCMVNFYALLLGFILLIKLIIVILAFTIDAETMMNYIYFPIDYYEADIEIQAEINSLQTTLNCCGSSSYLDYAGMELSGNETVMYKSSTENEIIFMDIPKSCCIIADGNMCLRVRSIGCKRALIGALVQNASVLGVLGVSVMFIMLLGIVFALLLARSIRKYKSEKIMLQWKIREQIIMAREKELQKTDDNQTMYITAPESSVA</sequence>
<evidence type="ECO:0000313" key="7">
    <source>
        <dbReference type="RefSeq" id="XP_026758004.2"/>
    </source>
</evidence>
<dbReference type="Proteomes" id="UP001652740">
    <property type="component" value="Unplaced"/>
</dbReference>